<keyword evidence="2" id="KW-1185">Reference proteome</keyword>
<dbReference type="Proteomes" id="UP000748531">
    <property type="component" value="Unassembled WGS sequence"/>
</dbReference>
<gene>
    <name evidence="1" type="ORF">PHET_05820</name>
</gene>
<dbReference type="AlphaFoldDB" id="A0A8J4SNV3"/>
<dbReference type="EMBL" id="LUCH01003121">
    <property type="protein sequence ID" value="KAF5400515.1"/>
    <property type="molecule type" value="Genomic_DNA"/>
</dbReference>
<evidence type="ECO:0000313" key="1">
    <source>
        <dbReference type="EMBL" id="KAF5400515.1"/>
    </source>
</evidence>
<sequence length="85" mass="9698">MDLIETNGNYIIRNGSQALFCDRLSGKLTVKESTAIHTEWNPICLGKIDGVIGKIRYFPGEHIFFCETAKFLLSAFEFRMLHCNL</sequence>
<name>A0A8J4SNV3_9TREM</name>
<protein>
    <submittedName>
        <fullName evidence="1">Uncharacterized protein</fullName>
    </submittedName>
</protein>
<proteinExistence type="predicted"/>
<reference evidence="1" key="1">
    <citation type="submission" date="2019-05" db="EMBL/GenBank/DDBJ databases">
        <title>Annotation for the trematode Paragonimus heterotremus.</title>
        <authorList>
            <person name="Choi Y.-J."/>
        </authorList>
    </citation>
    <scope>NUCLEOTIDE SEQUENCE</scope>
    <source>
        <strain evidence="1">LC</strain>
    </source>
</reference>
<accession>A0A8J4SNV3</accession>
<comment type="caution">
    <text evidence="1">The sequence shown here is derived from an EMBL/GenBank/DDBJ whole genome shotgun (WGS) entry which is preliminary data.</text>
</comment>
<organism evidence="1 2">
    <name type="scientific">Paragonimus heterotremus</name>
    <dbReference type="NCBI Taxonomy" id="100268"/>
    <lineage>
        <taxon>Eukaryota</taxon>
        <taxon>Metazoa</taxon>
        <taxon>Spiralia</taxon>
        <taxon>Lophotrochozoa</taxon>
        <taxon>Platyhelminthes</taxon>
        <taxon>Trematoda</taxon>
        <taxon>Digenea</taxon>
        <taxon>Plagiorchiida</taxon>
        <taxon>Troglotremata</taxon>
        <taxon>Troglotrematidae</taxon>
        <taxon>Paragonimus</taxon>
    </lineage>
</organism>
<dbReference type="OrthoDB" id="405996at2759"/>
<evidence type="ECO:0000313" key="2">
    <source>
        <dbReference type="Proteomes" id="UP000748531"/>
    </source>
</evidence>